<name>W7JCU8_9PSEU</name>
<accession>W7JCU8</accession>
<dbReference type="GO" id="GO:0004798">
    <property type="term" value="F:dTMP kinase activity"/>
    <property type="evidence" value="ECO:0007669"/>
    <property type="project" value="UniProtKB-UniRule"/>
</dbReference>
<feature type="domain" description="Thymidylate kinase-like" evidence="11">
    <location>
        <begin position="8"/>
        <end position="149"/>
    </location>
</feature>
<dbReference type="GO" id="GO:0006227">
    <property type="term" value="P:dUDP biosynthetic process"/>
    <property type="evidence" value="ECO:0007669"/>
    <property type="project" value="TreeGrafter"/>
</dbReference>
<protein>
    <recommendedName>
        <fullName evidence="3 10">Thymidylate kinase</fullName>
        <ecNumber evidence="2 10">2.7.4.9</ecNumber>
    </recommendedName>
    <alternativeName>
        <fullName evidence="10">dTMP kinase</fullName>
    </alternativeName>
</protein>
<dbReference type="CDD" id="cd01672">
    <property type="entry name" value="TMPK"/>
    <property type="match status" value="1"/>
</dbReference>
<keyword evidence="4 10" id="KW-0808">Transferase</keyword>
<proteinExistence type="inferred from homology"/>
<dbReference type="RefSeq" id="WP_035278884.1">
    <property type="nucleotide sequence ID" value="NZ_AYXG01000032.1"/>
</dbReference>
<keyword evidence="7 10" id="KW-0418">Kinase</keyword>
<sequence>MTGMLVSIDGPAGAGKTTVIDLVGHHLRALGHLVHTTTEPSRGPIGQLARSHADVLHGYALASLVAADRYHHLDAELRPRRDSGHIVLCDRYLPSTLVLQRIDGVRLDFLEAVNAHVDLPDLAVLLTVAPRVAATRVHARGGAHSRFHQGPSSTAQEIVCYEQTATWLTDRRVPVLRVDTTTSSPNEVATTITEGIVAMLSTERANPHPR</sequence>
<dbReference type="PANTHER" id="PTHR10344:SF4">
    <property type="entry name" value="UMP-CMP KINASE 2, MITOCHONDRIAL"/>
    <property type="match status" value="1"/>
</dbReference>
<evidence type="ECO:0000256" key="1">
    <source>
        <dbReference type="ARBA" id="ARBA00009776"/>
    </source>
</evidence>
<dbReference type="InterPro" id="IPR039430">
    <property type="entry name" value="Thymidylate_kin-like_dom"/>
</dbReference>
<dbReference type="eggNOG" id="COG0125">
    <property type="taxonomic scope" value="Bacteria"/>
</dbReference>
<dbReference type="NCBIfam" id="TIGR00041">
    <property type="entry name" value="DTMP_kinase"/>
    <property type="match status" value="1"/>
</dbReference>
<keyword evidence="5 10" id="KW-0545">Nucleotide biosynthesis</keyword>
<dbReference type="InterPro" id="IPR018094">
    <property type="entry name" value="Thymidylate_kinase"/>
</dbReference>
<evidence type="ECO:0000256" key="3">
    <source>
        <dbReference type="ARBA" id="ARBA00017144"/>
    </source>
</evidence>
<reference evidence="12 13" key="1">
    <citation type="journal article" date="2014" name="Genome Announc.">
        <title>Draft Genome Sequence of the Antitrypanosomally Active Sponge-Associated Bacterium Actinokineospora sp. Strain EG49.</title>
        <authorList>
            <person name="Harjes J."/>
            <person name="Ryu T."/>
            <person name="Abdelmohsen U.R."/>
            <person name="Moitinho-Silva L."/>
            <person name="Horn H."/>
            <person name="Ravasi T."/>
            <person name="Hentschel U."/>
        </authorList>
    </citation>
    <scope>NUCLEOTIDE SEQUENCE [LARGE SCALE GENOMIC DNA]</scope>
    <source>
        <strain evidence="12 13">EG49</strain>
    </source>
</reference>
<dbReference type="PATRIC" id="fig|909613.9.peg.869"/>
<evidence type="ECO:0000313" key="12">
    <source>
        <dbReference type="EMBL" id="EWC63829.1"/>
    </source>
</evidence>
<dbReference type="GO" id="GO:0005737">
    <property type="term" value="C:cytoplasm"/>
    <property type="evidence" value="ECO:0007669"/>
    <property type="project" value="TreeGrafter"/>
</dbReference>
<dbReference type="Gene3D" id="3.40.50.300">
    <property type="entry name" value="P-loop containing nucleotide triphosphate hydrolases"/>
    <property type="match status" value="1"/>
</dbReference>
<gene>
    <name evidence="10" type="primary">tmk</name>
    <name evidence="12" type="ORF">UO65_0853</name>
</gene>
<dbReference type="HAMAP" id="MF_00165">
    <property type="entry name" value="Thymidylate_kinase"/>
    <property type="match status" value="1"/>
</dbReference>
<comment type="catalytic activity">
    <reaction evidence="9 10">
        <text>dTMP + ATP = dTDP + ADP</text>
        <dbReference type="Rhea" id="RHEA:13517"/>
        <dbReference type="ChEBI" id="CHEBI:30616"/>
        <dbReference type="ChEBI" id="CHEBI:58369"/>
        <dbReference type="ChEBI" id="CHEBI:63528"/>
        <dbReference type="ChEBI" id="CHEBI:456216"/>
        <dbReference type="EC" id="2.7.4.9"/>
    </reaction>
</comment>
<dbReference type="InterPro" id="IPR027417">
    <property type="entry name" value="P-loop_NTPase"/>
</dbReference>
<evidence type="ECO:0000256" key="8">
    <source>
        <dbReference type="ARBA" id="ARBA00022840"/>
    </source>
</evidence>
<evidence type="ECO:0000313" key="13">
    <source>
        <dbReference type="Proteomes" id="UP000019277"/>
    </source>
</evidence>
<dbReference type="AlphaFoldDB" id="W7JCU8"/>
<organism evidence="12 13">
    <name type="scientific">Actinokineospora spheciospongiae</name>
    <dbReference type="NCBI Taxonomy" id="909613"/>
    <lineage>
        <taxon>Bacteria</taxon>
        <taxon>Bacillati</taxon>
        <taxon>Actinomycetota</taxon>
        <taxon>Actinomycetes</taxon>
        <taxon>Pseudonocardiales</taxon>
        <taxon>Pseudonocardiaceae</taxon>
        <taxon>Actinokineospora</taxon>
    </lineage>
</organism>
<dbReference type="Pfam" id="PF02223">
    <property type="entry name" value="Thymidylate_kin"/>
    <property type="match status" value="1"/>
</dbReference>
<dbReference type="STRING" id="909613.UO65_0853"/>
<keyword evidence="13" id="KW-1185">Reference proteome</keyword>
<evidence type="ECO:0000256" key="2">
    <source>
        <dbReference type="ARBA" id="ARBA00012980"/>
    </source>
</evidence>
<comment type="function">
    <text evidence="10">Phosphorylation of dTMP to form dTDP in both de novo and salvage pathways of dTTP synthesis.</text>
</comment>
<keyword evidence="6 10" id="KW-0547">Nucleotide-binding</keyword>
<comment type="caution">
    <text evidence="12">The sequence shown here is derived from an EMBL/GenBank/DDBJ whole genome shotgun (WGS) entry which is preliminary data.</text>
</comment>
<dbReference type="GO" id="GO:0006235">
    <property type="term" value="P:dTTP biosynthetic process"/>
    <property type="evidence" value="ECO:0007669"/>
    <property type="project" value="UniProtKB-UniRule"/>
</dbReference>
<evidence type="ECO:0000256" key="4">
    <source>
        <dbReference type="ARBA" id="ARBA00022679"/>
    </source>
</evidence>
<dbReference type="OrthoDB" id="4549048at2"/>
<evidence type="ECO:0000256" key="6">
    <source>
        <dbReference type="ARBA" id="ARBA00022741"/>
    </source>
</evidence>
<evidence type="ECO:0000256" key="5">
    <source>
        <dbReference type="ARBA" id="ARBA00022727"/>
    </source>
</evidence>
<comment type="similarity">
    <text evidence="1 10">Belongs to the thymidylate kinase family.</text>
</comment>
<dbReference type="EMBL" id="AYXG01000032">
    <property type="protein sequence ID" value="EWC63829.1"/>
    <property type="molecule type" value="Genomic_DNA"/>
</dbReference>
<dbReference type="GO" id="GO:0006233">
    <property type="term" value="P:dTDP biosynthetic process"/>
    <property type="evidence" value="ECO:0007669"/>
    <property type="project" value="InterPro"/>
</dbReference>
<dbReference type="PANTHER" id="PTHR10344">
    <property type="entry name" value="THYMIDYLATE KINASE"/>
    <property type="match status" value="1"/>
</dbReference>
<dbReference type="EC" id="2.7.4.9" evidence="2 10"/>
<evidence type="ECO:0000256" key="9">
    <source>
        <dbReference type="ARBA" id="ARBA00048743"/>
    </source>
</evidence>
<keyword evidence="8 10" id="KW-0067">ATP-binding</keyword>
<dbReference type="Proteomes" id="UP000019277">
    <property type="component" value="Unassembled WGS sequence"/>
</dbReference>
<evidence type="ECO:0000259" key="11">
    <source>
        <dbReference type="Pfam" id="PF02223"/>
    </source>
</evidence>
<comment type="caution">
    <text evidence="10">Lacks conserved residue(s) required for the propagation of feature annotation.</text>
</comment>
<evidence type="ECO:0000256" key="7">
    <source>
        <dbReference type="ARBA" id="ARBA00022777"/>
    </source>
</evidence>
<dbReference type="SUPFAM" id="SSF52540">
    <property type="entry name" value="P-loop containing nucleoside triphosphate hydrolases"/>
    <property type="match status" value="1"/>
</dbReference>
<evidence type="ECO:0000256" key="10">
    <source>
        <dbReference type="HAMAP-Rule" id="MF_00165"/>
    </source>
</evidence>
<dbReference type="GO" id="GO:0005524">
    <property type="term" value="F:ATP binding"/>
    <property type="evidence" value="ECO:0007669"/>
    <property type="project" value="UniProtKB-UniRule"/>
</dbReference>